<reference evidence="9" key="1">
    <citation type="submission" date="2020-10" db="EMBL/GenBank/DDBJ databases">
        <authorList>
            <person name="Gilroy R."/>
        </authorList>
    </citation>
    <scope>NUCLEOTIDE SEQUENCE</scope>
    <source>
        <strain evidence="9">ChiSxjej1B13-7041</strain>
    </source>
</reference>
<evidence type="ECO:0000256" key="4">
    <source>
        <dbReference type="ARBA" id="ARBA00022989"/>
    </source>
</evidence>
<dbReference type="PANTHER" id="PTHR30619">
    <property type="entry name" value="DNA INTERNALIZATION/COMPETENCE PROTEIN COMEC/REC2"/>
    <property type="match status" value="1"/>
</dbReference>
<evidence type="ECO:0000256" key="3">
    <source>
        <dbReference type="ARBA" id="ARBA00022692"/>
    </source>
</evidence>
<feature type="compositionally biased region" description="Low complexity" evidence="6">
    <location>
        <begin position="350"/>
        <end position="359"/>
    </location>
</feature>
<dbReference type="EMBL" id="DVHU01000016">
    <property type="protein sequence ID" value="HIR92154.1"/>
    <property type="molecule type" value="Genomic_DNA"/>
</dbReference>
<organism evidence="9 10">
    <name type="scientific">Candidatus Egerieimonas intestinavium</name>
    <dbReference type="NCBI Taxonomy" id="2840777"/>
    <lineage>
        <taxon>Bacteria</taxon>
        <taxon>Bacillati</taxon>
        <taxon>Bacillota</taxon>
        <taxon>Clostridia</taxon>
        <taxon>Lachnospirales</taxon>
        <taxon>Lachnospiraceae</taxon>
        <taxon>Lachnospiraceae incertae sedis</taxon>
        <taxon>Candidatus Egerieimonas</taxon>
    </lineage>
</organism>
<evidence type="ECO:0000313" key="9">
    <source>
        <dbReference type="EMBL" id="HIR92154.1"/>
    </source>
</evidence>
<feature type="region of interest" description="Disordered" evidence="6">
    <location>
        <begin position="512"/>
        <end position="536"/>
    </location>
</feature>
<evidence type="ECO:0000256" key="5">
    <source>
        <dbReference type="ARBA" id="ARBA00023136"/>
    </source>
</evidence>
<dbReference type="InterPro" id="IPR052159">
    <property type="entry name" value="Competence_DNA_uptake"/>
</dbReference>
<evidence type="ECO:0000256" key="7">
    <source>
        <dbReference type="SAM" id="Phobius"/>
    </source>
</evidence>
<dbReference type="Pfam" id="PF13567">
    <property type="entry name" value="DUF4131"/>
    <property type="match status" value="1"/>
</dbReference>
<dbReference type="Pfam" id="PF00753">
    <property type="entry name" value="Lactamase_B"/>
    <property type="match status" value="1"/>
</dbReference>
<feature type="transmembrane region" description="Helical" evidence="7">
    <location>
        <begin position="483"/>
        <end position="501"/>
    </location>
</feature>
<comment type="caution">
    <text evidence="9">The sequence shown here is derived from an EMBL/GenBank/DDBJ whole genome shotgun (WGS) entry which is preliminary data.</text>
</comment>
<feature type="transmembrane region" description="Helical" evidence="7">
    <location>
        <begin position="415"/>
        <end position="438"/>
    </location>
</feature>
<comment type="subcellular location">
    <subcellularLocation>
        <location evidence="1">Cell membrane</location>
        <topology evidence="1">Multi-pass membrane protein</topology>
    </subcellularLocation>
</comment>
<feature type="transmembrane region" description="Helical" evidence="7">
    <location>
        <begin position="551"/>
        <end position="569"/>
    </location>
</feature>
<feature type="transmembrane region" description="Helical" evidence="7">
    <location>
        <begin position="242"/>
        <end position="266"/>
    </location>
</feature>
<sequence length="839" mass="90978">MRLSWISFLKVILRCCRRKGMVKRPLCLFVLLFMAALWMAGRWGPSREEAPDTFSEAVLAPYLRGEKQATIYGEVQRWEDYDTAQYLYLKNAILPDSGEQIPLQGVRVKSEERKTWSPGNMVCAQGFLVLPEEADNPGQFDRRSYDGLRGVFYVLEEAQATLVRDTRDEGACALLAVKSWLGQGISRAAPQEAAGVLRAMLLGEKGEASQEIKLLYQLSSMSHLLAISGLHISLLGEGTRKLLQLLGVGVYGAYAGAFLLLVPYALLVGGSVSALRAVILFGMGAGARFLGRTYDLLSALALAAFLILLQEPGWLYDSSFLLSFGAVLGITLVRSCLFPADSGEKKNSSGRKQGSQGQSCRLKTGRGGQAVRRLGTKIRAGLCRQLSQGLGAGTALWLTTLPVVLYFFYEVSLYGILVNLLVIPTAGLVLGFGLLGGLLAGVEALAWLGRLVALPSVFLLELYEQIARLVSRLPYPTLILGRPGWGAILGYYGILLALCIWRKRAAARGAKAASHREKTAARETKTAARETKAAAHGEKAAIREKGAARPLGGAAQLLLLGTALALFLVRPGEGVKVTMLDVGQGDGLVITTGWGSCYLVDGGSSSVYQAGRYRLLPYLKYQGIQMVDLCIMTHPDGDHVNGLLELLQMIARRETSLRIEGILLPGWMEGSQEEQELCLAAREAGAFIHYARAGDQITDGELSLEILHPDQGDYRQDTNGGSLSFLLEYRGRRGLFTGDLTGEQEEKLLSRLQSCDFLKVAHHGSASSTGEALLQAVRPLLALISSGEDNAYGHPSPETLRRLEKAGSRCLGTQELGAIELHLDSDGLQVNWMHPEGKI</sequence>
<dbReference type="NCBIfam" id="TIGR00360">
    <property type="entry name" value="ComEC_N-term"/>
    <property type="match status" value="1"/>
</dbReference>
<dbReference type="PANTHER" id="PTHR30619:SF1">
    <property type="entry name" value="RECOMBINATION PROTEIN 2"/>
    <property type="match status" value="1"/>
</dbReference>
<feature type="domain" description="Metallo-beta-lactamase" evidence="8">
    <location>
        <begin position="584"/>
        <end position="788"/>
    </location>
</feature>
<reference evidence="9" key="2">
    <citation type="journal article" date="2021" name="PeerJ">
        <title>Extensive microbial diversity within the chicken gut microbiome revealed by metagenomics and culture.</title>
        <authorList>
            <person name="Gilroy R."/>
            <person name="Ravi A."/>
            <person name="Getino M."/>
            <person name="Pursley I."/>
            <person name="Horton D.L."/>
            <person name="Alikhan N.F."/>
            <person name="Baker D."/>
            <person name="Gharbi K."/>
            <person name="Hall N."/>
            <person name="Watson M."/>
            <person name="Adriaenssens E.M."/>
            <person name="Foster-Nyarko E."/>
            <person name="Jarju S."/>
            <person name="Secka A."/>
            <person name="Antonio M."/>
            <person name="Oren A."/>
            <person name="Chaudhuri R.R."/>
            <person name="La Ragione R."/>
            <person name="Hildebrand F."/>
            <person name="Pallen M.J."/>
        </authorList>
    </citation>
    <scope>NUCLEOTIDE SEQUENCE</scope>
    <source>
        <strain evidence="9">ChiSxjej1B13-7041</strain>
    </source>
</reference>
<keyword evidence="5 7" id="KW-0472">Membrane</keyword>
<dbReference type="Pfam" id="PF03772">
    <property type="entry name" value="Competence"/>
    <property type="match status" value="1"/>
</dbReference>
<feature type="transmembrane region" description="Helical" evidence="7">
    <location>
        <begin position="389"/>
        <end position="409"/>
    </location>
</feature>
<keyword evidence="3 7" id="KW-0812">Transmembrane</keyword>
<dbReference type="InterPro" id="IPR004477">
    <property type="entry name" value="ComEC_N"/>
</dbReference>
<feature type="transmembrane region" description="Helical" evidence="7">
    <location>
        <begin position="321"/>
        <end position="340"/>
    </location>
</feature>
<gene>
    <name evidence="9" type="ORF">IAB98_01870</name>
</gene>
<dbReference type="CDD" id="cd07731">
    <property type="entry name" value="ComA-like_MBL-fold"/>
    <property type="match status" value="1"/>
</dbReference>
<proteinExistence type="predicted"/>
<feature type="compositionally biased region" description="Basic and acidic residues" evidence="6">
    <location>
        <begin position="514"/>
        <end position="536"/>
    </location>
</feature>
<dbReference type="InterPro" id="IPR036866">
    <property type="entry name" value="RibonucZ/Hydroxyglut_hydro"/>
</dbReference>
<dbReference type="SMART" id="SM00849">
    <property type="entry name" value="Lactamase_B"/>
    <property type="match status" value="1"/>
</dbReference>
<name>A0A9D1JER1_9FIRM</name>
<dbReference type="Gene3D" id="3.60.15.10">
    <property type="entry name" value="Ribonuclease Z/Hydroxyacylglutathione hydrolase-like"/>
    <property type="match status" value="1"/>
</dbReference>
<feature type="transmembrane region" description="Helical" evidence="7">
    <location>
        <begin position="445"/>
        <end position="463"/>
    </location>
</feature>
<evidence type="ECO:0000259" key="8">
    <source>
        <dbReference type="SMART" id="SM00849"/>
    </source>
</evidence>
<dbReference type="InterPro" id="IPR035681">
    <property type="entry name" value="ComA-like_MBL"/>
</dbReference>
<accession>A0A9D1JER1</accession>
<keyword evidence="2" id="KW-1003">Cell membrane</keyword>
<dbReference type="GO" id="GO:0005886">
    <property type="term" value="C:plasma membrane"/>
    <property type="evidence" value="ECO:0007669"/>
    <property type="project" value="UniProtKB-SubCell"/>
</dbReference>
<dbReference type="SUPFAM" id="SSF56281">
    <property type="entry name" value="Metallo-hydrolase/oxidoreductase"/>
    <property type="match status" value="1"/>
</dbReference>
<evidence type="ECO:0000256" key="2">
    <source>
        <dbReference type="ARBA" id="ARBA00022475"/>
    </source>
</evidence>
<evidence type="ECO:0000313" key="10">
    <source>
        <dbReference type="Proteomes" id="UP000886841"/>
    </source>
</evidence>
<feature type="transmembrane region" description="Helical" evidence="7">
    <location>
        <begin position="297"/>
        <end position="315"/>
    </location>
</feature>
<protein>
    <submittedName>
        <fullName evidence="9">ComEC/Rec2 family competence protein</fullName>
    </submittedName>
</protein>
<dbReference type="AlphaFoldDB" id="A0A9D1JER1"/>
<dbReference type="Proteomes" id="UP000886841">
    <property type="component" value="Unassembled WGS sequence"/>
</dbReference>
<evidence type="ECO:0000256" key="1">
    <source>
        <dbReference type="ARBA" id="ARBA00004651"/>
    </source>
</evidence>
<feature type="region of interest" description="Disordered" evidence="6">
    <location>
        <begin position="342"/>
        <end position="365"/>
    </location>
</feature>
<evidence type="ECO:0000256" key="6">
    <source>
        <dbReference type="SAM" id="MobiDB-lite"/>
    </source>
</evidence>
<dbReference type="InterPro" id="IPR025405">
    <property type="entry name" value="DUF4131"/>
</dbReference>
<keyword evidence="4 7" id="KW-1133">Transmembrane helix</keyword>
<dbReference type="InterPro" id="IPR001279">
    <property type="entry name" value="Metallo-B-lactamas"/>
</dbReference>